<evidence type="ECO:0000256" key="2">
    <source>
        <dbReference type="SAM" id="MobiDB-lite"/>
    </source>
</evidence>
<dbReference type="Pfam" id="PF10539">
    <property type="entry name" value="Dev_Cell_Death"/>
    <property type="match status" value="1"/>
</dbReference>
<feature type="region of interest" description="Disordered" evidence="2">
    <location>
        <begin position="1"/>
        <end position="22"/>
    </location>
</feature>
<dbReference type="AlphaFoldDB" id="A0A8T3ARB7"/>
<sequence length="699" mass="77523">MGAGRKTHTVNGDNRIPTSESGHMSARNLCKNDLGGVIFGCKRKTMQECLSKQLFGLPAPHFSYVRNIGPGLPIFHYNYSDHELHGIYESVSHGQMYIDAYAWTEGGAERTAFPAQVRIRIREQCKPLAENEFKNIIEDNYYTEKHFWFELDHSQTRCLIALFKSVPVLNPFSQPNAFPPLPIAKRKSVKDVKPTSSWNENKFAILSLDSRDSDYGYPTNASYNATEDIDSKELASNLEDLFEGHILDGTSSSIDANFNEAPKILDKQPVDIEDYKNVLLKLERLSANFKVNSPRGAINESTSACVPEDLYNRNKQLLHDSCNSSEKNELLKAGNLHDDNVKTNVPLLDSSVKEHQVVVNCSDGNANRDIDKVSNESCSLVTHATDSTSANLSHGTTELMEAIRELKERTATLEKQQAESKAEIQHLRNLHRNLGQIIQLLSARFNAIESNIGTSLLPDRLDKVADQYLPSEDLIYLIGGYSGTAWLSSLDSFSPSLDTLTPLKSMSYARSYASVVALNGVIYALGGGDGSSWYDTVERYDRRHDEWTACPAMIHKKGSLAGATLNGKIYAIGGGDGSESFSDVEMFDPALGRWISWQSMLHRVFCQMFVMGGYDGGKMVSSVEIYDPRANAWMPGEPMKCNRGYGASALLGNSVFIIGGIENGENMIETIECYEEGAGWNNSRLKAVGKRCFFSAIVL</sequence>
<dbReference type="EMBL" id="JAGYWB010000014">
    <property type="protein sequence ID" value="KAI0498670.1"/>
    <property type="molecule type" value="Genomic_DNA"/>
</dbReference>
<dbReference type="SUPFAM" id="SSF117281">
    <property type="entry name" value="Kelch motif"/>
    <property type="match status" value="1"/>
</dbReference>
<feature type="compositionally biased region" description="Polar residues" evidence="2">
    <location>
        <begin position="9"/>
        <end position="22"/>
    </location>
</feature>
<dbReference type="GO" id="GO:0034976">
    <property type="term" value="P:response to endoplasmic reticulum stress"/>
    <property type="evidence" value="ECO:0007669"/>
    <property type="project" value="InterPro"/>
</dbReference>
<dbReference type="InterPro" id="IPR006652">
    <property type="entry name" value="Kelch_1"/>
</dbReference>
<dbReference type="InterPro" id="IPR015915">
    <property type="entry name" value="Kelch-typ_b-propeller"/>
</dbReference>
<dbReference type="PROSITE" id="PS51222">
    <property type="entry name" value="DCD"/>
    <property type="match status" value="1"/>
</dbReference>
<dbReference type="InterPro" id="IPR013989">
    <property type="entry name" value="Dev_and_cell_death_domain"/>
</dbReference>
<accession>A0A8T3ARB7</accession>
<keyword evidence="5" id="KW-1185">Reference proteome</keyword>
<protein>
    <recommendedName>
        <fullName evidence="3">DCD domain-containing protein</fullName>
    </recommendedName>
</protein>
<reference evidence="4" key="1">
    <citation type="journal article" date="2022" name="Front. Genet.">
        <title>Chromosome-Scale Assembly of the Dendrobium nobile Genome Provides Insights Into the Molecular Mechanism of the Biosynthesis of the Medicinal Active Ingredient of Dendrobium.</title>
        <authorList>
            <person name="Xu Q."/>
            <person name="Niu S.-C."/>
            <person name="Li K.-L."/>
            <person name="Zheng P.-J."/>
            <person name="Zhang X.-J."/>
            <person name="Jia Y."/>
            <person name="Liu Y."/>
            <person name="Niu Y.-X."/>
            <person name="Yu L.-H."/>
            <person name="Chen D.-F."/>
            <person name="Zhang G.-Q."/>
        </authorList>
    </citation>
    <scope>NUCLEOTIDE SEQUENCE</scope>
    <source>
        <tissue evidence="4">Leaf</tissue>
    </source>
</reference>
<feature type="coiled-coil region" evidence="1">
    <location>
        <begin position="396"/>
        <end position="423"/>
    </location>
</feature>
<evidence type="ECO:0000313" key="5">
    <source>
        <dbReference type="Proteomes" id="UP000829196"/>
    </source>
</evidence>
<proteinExistence type="predicted"/>
<dbReference type="PANTHER" id="PTHR46034">
    <property type="match status" value="1"/>
</dbReference>
<dbReference type="Pfam" id="PF01344">
    <property type="entry name" value="Kelch_1"/>
    <property type="match status" value="3"/>
</dbReference>
<evidence type="ECO:0000313" key="4">
    <source>
        <dbReference type="EMBL" id="KAI0498670.1"/>
    </source>
</evidence>
<dbReference type="OrthoDB" id="45365at2759"/>
<dbReference type="SMR" id="A0A8T3ARB7"/>
<dbReference type="SMART" id="SM00612">
    <property type="entry name" value="Kelch"/>
    <property type="match status" value="4"/>
</dbReference>
<name>A0A8T3ARB7_DENNO</name>
<comment type="caution">
    <text evidence="4">The sequence shown here is derived from an EMBL/GenBank/DDBJ whole genome shotgun (WGS) entry which is preliminary data.</text>
</comment>
<dbReference type="SMART" id="SM00767">
    <property type="entry name" value="DCD"/>
    <property type="match status" value="1"/>
</dbReference>
<evidence type="ECO:0000256" key="1">
    <source>
        <dbReference type="SAM" id="Coils"/>
    </source>
</evidence>
<evidence type="ECO:0000259" key="3">
    <source>
        <dbReference type="PROSITE" id="PS51222"/>
    </source>
</evidence>
<organism evidence="4 5">
    <name type="scientific">Dendrobium nobile</name>
    <name type="common">Orchid</name>
    <dbReference type="NCBI Taxonomy" id="94219"/>
    <lineage>
        <taxon>Eukaryota</taxon>
        <taxon>Viridiplantae</taxon>
        <taxon>Streptophyta</taxon>
        <taxon>Embryophyta</taxon>
        <taxon>Tracheophyta</taxon>
        <taxon>Spermatophyta</taxon>
        <taxon>Magnoliopsida</taxon>
        <taxon>Liliopsida</taxon>
        <taxon>Asparagales</taxon>
        <taxon>Orchidaceae</taxon>
        <taxon>Epidendroideae</taxon>
        <taxon>Malaxideae</taxon>
        <taxon>Dendrobiinae</taxon>
        <taxon>Dendrobium</taxon>
    </lineage>
</organism>
<gene>
    <name evidence="4" type="ORF">KFK09_019560</name>
</gene>
<feature type="domain" description="DCD" evidence="3">
    <location>
        <begin position="32"/>
        <end position="165"/>
    </location>
</feature>
<dbReference type="Proteomes" id="UP000829196">
    <property type="component" value="Unassembled WGS sequence"/>
</dbReference>
<dbReference type="PANTHER" id="PTHR46034:SF7">
    <property type="entry name" value="INFLUENZA VIRUS NS1A-BINDING PROTEIN"/>
    <property type="match status" value="1"/>
</dbReference>
<dbReference type="Gene3D" id="2.120.10.80">
    <property type="entry name" value="Kelch-type beta propeller"/>
    <property type="match status" value="1"/>
</dbReference>
<dbReference type="InterPro" id="IPR044832">
    <property type="entry name" value="NRP-like"/>
</dbReference>
<keyword evidence="1" id="KW-0175">Coiled coil</keyword>